<proteinExistence type="predicted"/>
<dbReference type="InterPro" id="IPR051925">
    <property type="entry name" value="RNA-binding_domain"/>
</dbReference>
<dbReference type="InterPro" id="IPR035920">
    <property type="entry name" value="YhbY-like_sf"/>
</dbReference>
<dbReference type="NCBIfam" id="TIGR00253">
    <property type="entry name" value="RNA_bind_YhbY"/>
    <property type="match status" value="1"/>
</dbReference>
<feature type="domain" description="CRM" evidence="3">
    <location>
        <begin position="1"/>
        <end position="95"/>
    </location>
</feature>
<evidence type="ECO:0000313" key="4">
    <source>
        <dbReference type="EMBL" id="EMD17017.1"/>
    </source>
</evidence>
<dbReference type="AlphaFoldDB" id="M2P9L3"/>
<dbReference type="EMBL" id="AGEJ01000012">
    <property type="protein sequence ID" value="EMD17017.1"/>
    <property type="molecule type" value="Genomic_DNA"/>
</dbReference>
<keyword evidence="1 2" id="KW-0694">RNA-binding</keyword>
<dbReference type="PANTHER" id="PTHR40065">
    <property type="entry name" value="RNA-BINDING PROTEIN YHBY"/>
    <property type="match status" value="1"/>
</dbReference>
<dbReference type="InterPro" id="IPR017924">
    <property type="entry name" value="RNA-binding_YhbY"/>
</dbReference>
<organism evidence="4 5">
    <name type="scientific">Eggerthia catenaformis OT 569 = DSM 20559</name>
    <dbReference type="NCBI Taxonomy" id="999415"/>
    <lineage>
        <taxon>Bacteria</taxon>
        <taxon>Bacillati</taxon>
        <taxon>Bacillota</taxon>
        <taxon>Erysipelotrichia</taxon>
        <taxon>Erysipelotrichales</taxon>
        <taxon>Coprobacillaceae</taxon>
        <taxon>Eggerthia</taxon>
    </lineage>
</organism>
<dbReference type="PANTHER" id="PTHR40065:SF3">
    <property type="entry name" value="RNA-BINDING PROTEIN YHBY"/>
    <property type="match status" value="1"/>
</dbReference>
<dbReference type="OrthoDB" id="9797519at2"/>
<keyword evidence="5" id="KW-1185">Reference proteome</keyword>
<dbReference type="eggNOG" id="COG1534">
    <property type="taxonomic scope" value="Bacteria"/>
</dbReference>
<dbReference type="SUPFAM" id="SSF75471">
    <property type="entry name" value="YhbY-like"/>
    <property type="match status" value="1"/>
</dbReference>
<dbReference type="GO" id="GO:0003723">
    <property type="term" value="F:RNA binding"/>
    <property type="evidence" value="ECO:0007669"/>
    <property type="project" value="UniProtKB-UniRule"/>
</dbReference>
<evidence type="ECO:0000256" key="2">
    <source>
        <dbReference type="PROSITE-ProRule" id="PRU00626"/>
    </source>
</evidence>
<dbReference type="PROSITE" id="PS51295">
    <property type="entry name" value="CRM"/>
    <property type="match status" value="1"/>
</dbReference>
<dbReference type="BioCyc" id="ECAT999415-HMP:GTTI-817-MONOMER"/>
<dbReference type="InterPro" id="IPR001890">
    <property type="entry name" value="RNA-binding_CRM"/>
</dbReference>
<dbReference type="RefSeq" id="WP_004802255.1">
    <property type="nucleotide sequence ID" value="NZ_AUGJ01000008.1"/>
</dbReference>
<dbReference type="SMART" id="SM01103">
    <property type="entry name" value="CRS1_YhbY"/>
    <property type="match status" value="1"/>
</dbReference>
<sequence length="95" mass="10762">MLTNKQKKYLRSEAHSLNPIFQIGKDGTSTKQINSINDALKVKELIKVKLLGTCPQSINEVSIDICSKTRAEVVHIIGHTIILYKQSEKRIYKLP</sequence>
<protein>
    <submittedName>
        <fullName evidence="4">YhbY family putative RNA-binding protein</fullName>
    </submittedName>
</protein>
<evidence type="ECO:0000313" key="5">
    <source>
        <dbReference type="Proteomes" id="UP000011758"/>
    </source>
</evidence>
<evidence type="ECO:0000256" key="1">
    <source>
        <dbReference type="ARBA" id="ARBA00022884"/>
    </source>
</evidence>
<reference evidence="4 5" key="1">
    <citation type="submission" date="2013-02" db="EMBL/GenBank/DDBJ databases">
        <title>The Genome Sequence of Lactobacillus catenaformis F0143.</title>
        <authorList>
            <consortium name="The Broad Institute Genome Sequencing Platform"/>
            <person name="Earl A."/>
            <person name="Ward D."/>
            <person name="Feldgarden M."/>
            <person name="Gevers D."/>
            <person name="Izard J."/>
            <person name="Blanton J.M."/>
            <person name="Mathney J."/>
            <person name="Dewhirst F.E."/>
            <person name="Young S.K."/>
            <person name="Zeng Q."/>
            <person name="Gargeya S."/>
            <person name="Fitzgerald M."/>
            <person name="Haas B."/>
            <person name="Abouelleil A."/>
            <person name="Alvarado L."/>
            <person name="Arachchi H.M."/>
            <person name="Berlin A."/>
            <person name="Chapman S.B."/>
            <person name="Gearin G."/>
            <person name="Goldberg J."/>
            <person name="Griggs A."/>
            <person name="Gujja S."/>
            <person name="Hansen M."/>
            <person name="Heiman D."/>
            <person name="Howarth C."/>
            <person name="Larimer J."/>
            <person name="Lui A."/>
            <person name="MacDonald P.J.P."/>
            <person name="McCowen C."/>
            <person name="Montmayeur A."/>
            <person name="Murphy C."/>
            <person name="Neiman D."/>
            <person name="Pearson M."/>
            <person name="Priest M."/>
            <person name="Roberts A."/>
            <person name="Saif S."/>
            <person name="Shea T."/>
            <person name="Sisk P."/>
            <person name="Stolte C."/>
            <person name="Sykes S."/>
            <person name="Wortman J."/>
            <person name="Nusbaum C."/>
            <person name="Birren B."/>
        </authorList>
    </citation>
    <scope>NUCLEOTIDE SEQUENCE [LARGE SCALE GENOMIC DNA]</scope>
    <source>
        <strain evidence="4 5">OT 569</strain>
    </source>
</reference>
<dbReference type="PATRIC" id="fig|999415.3.peg.797"/>
<dbReference type="Gene3D" id="3.30.110.60">
    <property type="entry name" value="YhbY-like"/>
    <property type="match status" value="1"/>
</dbReference>
<evidence type="ECO:0000259" key="3">
    <source>
        <dbReference type="PROSITE" id="PS51295"/>
    </source>
</evidence>
<accession>M2P9L3</accession>
<gene>
    <name evidence="4" type="ORF">HMPREF9943_00795</name>
</gene>
<name>M2P9L3_9FIRM</name>
<dbReference type="STRING" id="999415.HMPREF9943_00795"/>
<comment type="caution">
    <text evidence="4">The sequence shown here is derived from an EMBL/GenBank/DDBJ whole genome shotgun (WGS) entry which is preliminary data.</text>
</comment>
<dbReference type="Pfam" id="PF01985">
    <property type="entry name" value="CRS1_YhbY"/>
    <property type="match status" value="1"/>
</dbReference>
<dbReference type="Proteomes" id="UP000011758">
    <property type="component" value="Unassembled WGS sequence"/>
</dbReference>